<dbReference type="InterPro" id="IPR043148">
    <property type="entry name" value="TagF_C"/>
</dbReference>
<dbReference type="EMBL" id="BMEV01000033">
    <property type="protein sequence ID" value="GFZ77903.1"/>
    <property type="molecule type" value="Genomic_DNA"/>
</dbReference>
<protein>
    <submittedName>
        <fullName evidence="1">Spore coat polysaccharide biosynthesis protein SpsB</fullName>
    </submittedName>
</protein>
<accession>A0A8J2XEH2</accession>
<dbReference type="AlphaFoldDB" id="A0A8J2XEH2"/>
<name>A0A8J2XEH2_9BACI</name>
<comment type="caution">
    <text evidence="1">The sequence shown here is derived from an EMBL/GenBank/DDBJ whole genome shotgun (WGS) entry which is preliminary data.</text>
</comment>
<dbReference type="Pfam" id="PF05159">
    <property type="entry name" value="Capsule_synth"/>
    <property type="match status" value="1"/>
</dbReference>
<reference evidence="1" key="2">
    <citation type="submission" date="2020-09" db="EMBL/GenBank/DDBJ databases">
        <authorList>
            <person name="Sun Q."/>
            <person name="Zhou Y."/>
        </authorList>
    </citation>
    <scope>NUCLEOTIDE SEQUENCE</scope>
    <source>
        <strain evidence="1">CGMCC 1.12360</strain>
    </source>
</reference>
<dbReference type="Proteomes" id="UP000602050">
    <property type="component" value="Unassembled WGS sequence"/>
</dbReference>
<dbReference type="GO" id="GO:0000271">
    <property type="term" value="P:polysaccharide biosynthetic process"/>
    <property type="evidence" value="ECO:0007669"/>
    <property type="project" value="InterPro"/>
</dbReference>
<dbReference type="InterPro" id="IPR007833">
    <property type="entry name" value="Capsule_polysaccharide_synth"/>
</dbReference>
<dbReference type="RefSeq" id="WP_188392208.1">
    <property type="nucleotide sequence ID" value="NZ_BMEV01000033.1"/>
</dbReference>
<organism evidence="1 2">
    <name type="scientific">Compostibacillus humi</name>
    <dbReference type="NCBI Taxonomy" id="1245525"/>
    <lineage>
        <taxon>Bacteria</taxon>
        <taxon>Bacillati</taxon>
        <taxon>Bacillota</taxon>
        <taxon>Bacilli</taxon>
        <taxon>Bacillales</taxon>
        <taxon>Bacillaceae</taxon>
        <taxon>Compostibacillus</taxon>
    </lineage>
</organism>
<dbReference type="SUPFAM" id="SSF53756">
    <property type="entry name" value="UDP-Glycosyltransferase/glycogen phosphorylase"/>
    <property type="match status" value="1"/>
</dbReference>
<dbReference type="GO" id="GO:0015774">
    <property type="term" value="P:polysaccharide transport"/>
    <property type="evidence" value="ECO:0007669"/>
    <property type="project" value="InterPro"/>
</dbReference>
<reference evidence="1" key="1">
    <citation type="journal article" date="2014" name="Int. J. Syst. Evol. Microbiol.">
        <title>Complete genome sequence of Corynebacterium casei LMG S-19264T (=DSM 44701T), isolated from a smear-ripened cheese.</title>
        <authorList>
            <consortium name="US DOE Joint Genome Institute (JGI-PGF)"/>
            <person name="Walter F."/>
            <person name="Albersmeier A."/>
            <person name="Kalinowski J."/>
            <person name="Ruckert C."/>
        </authorList>
    </citation>
    <scope>NUCLEOTIDE SEQUENCE</scope>
    <source>
        <strain evidence="1">CGMCC 1.12360</strain>
    </source>
</reference>
<proteinExistence type="predicted"/>
<sequence length="500" mass="58601">MNTYIQNYWSLYLEFINDFQELIYKGYSLPYLCHFPSLIRKNREVWGSFRNVDFTKELRKKVKDQKEVQELFDQYIKSYKRYAANKNSDGKIVIQYDSLLRIPKTAMAENFDSEETVLLFPNAPRKNKGKQRDKFKLNSYKPSEYGPESRRMTITTVKEGYSLPAYYLSSYTADVRKAVYHLQHQAKKIFESKKEHPLYKHTSFQTAFLKQLSAIIQKIEQTKAFLDEVKASCIIVSSTLYFNSRVLVIHAAERGIPTVCLQHGIIGTEFGYIPKMATIDAVYGNYEKDFYKKLGVPERAIEIVGHPRFDQAFTKHSISRLELHEKLGMDCNKKTLLLVVRGNRDIDNWRELIRNVSKTLDINILVRNYPKNNTPHLLTKEFAFVHSSKNFELYDLLRNVNGVVSYSSTVGLEAMLLNKPVFILHLNAPSYTDYYENLGQLFQTNPKKLSKVIIRYFRDPVWQTYAKEKREEFLKYAYPDFTHSGERLKKLINRIKAGNF</sequence>
<keyword evidence="2" id="KW-1185">Reference proteome</keyword>
<gene>
    <name evidence="1" type="primary">spsB</name>
    <name evidence="1" type="ORF">GCM10010978_19390</name>
</gene>
<evidence type="ECO:0000313" key="1">
    <source>
        <dbReference type="EMBL" id="GFZ77903.1"/>
    </source>
</evidence>
<evidence type="ECO:0000313" key="2">
    <source>
        <dbReference type="Proteomes" id="UP000602050"/>
    </source>
</evidence>
<dbReference type="Gene3D" id="3.40.50.12580">
    <property type="match status" value="1"/>
</dbReference>